<keyword evidence="3" id="KW-0489">Methyltransferase</keyword>
<feature type="region of interest" description="Disordered" evidence="2">
    <location>
        <begin position="1"/>
        <end position="118"/>
    </location>
</feature>
<evidence type="ECO:0000256" key="1">
    <source>
        <dbReference type="ARBA" id="ARBA00038158"/>
    </source>
</evidence>
<sequence>MGDHNATIEPDVELKGHEETPESNASAVQDGPIDKLEASDTHSAHDGAEPSEEKRPILQPDDAAPGQAASAAAGDHGADDASVGAPSVFSTGLNIDDSSDGDSSIGDIDRPSSSVSATSSVFDFVEEHGRTFHRYKAGKYLLPNDIPERERLDLQHAIAMRLFGKLTLTPVDNPPRVLDVGTGTGIWAIEFANEHPASDVLGTDLSPIQPEYVPPNCHFEVDDAEDVWVFNHKFDFIHSRYMVAAFSDWPKVFQSCYDNLNPGGWVEFQEYYVEFQCIDDTLAGTALERWNKLILEAVAKTGRNGRAAARFRSQLTAAGFVDVVERKFALPGNSWAKGENEKMLGLMQMTNMLDGLHGMSMQLFTRILGWSTEAVELFLVDVRKDYRNRDIHFYYIVYDVYGRKPVE</sequence>
<dbReference type="InterPro" id="IPR029063">
    <property type="entry name" value="SAM-dependent_MTases_sf"/>
</dbReference>
<dbReference type="GO" id="GO:0032259">
    <property type="term" value="P:methylation"/>
    <property type="evidence" value="ECO:0007669"/>
    <property type="project" value="UniProtKB-KW"/>
</dbReference>
<dbReference type="STRING" id="1408157.A0A1J7I5M5"/>
<organism evidence="3 4">
    <name type="scientific">Coniochaeta ligniaria NRRL 30616</name>
    <dbReference type="NCBI Taxonomy" id="1408157"/>
    <lineage>
        <taxon>Eukaryota</taxon>
        <taxon>Fungi</taxon>
        <taxon>Dikarya</taxon>
        <taxon>Ascomycota</taxon>
        <taxon>Pezizomycotina</taxon>
        <taxon>Sordariomycetes</taxon>
        <taxon>Sordariomycetidae</taxon>
        <taxon>Coniochaetales</taxon>
        <taxon>Coniochaetaceae</taxon>
        <taxon>Coniochaeta</taxon>
    </lineage>
</organism>
<evidence type="ECO:0000313" key="4">
    <source>
        <dbReference type="Proteomes" id="UP000182658"/>
    </source>
</evidence>
<evidence type="ECO:0000313" key="3">
    <source>
        <dbReference type="EMBL" id="OIW22830.1"/>
    </source>
</evidence>
<dbReference type="Gene3D" id="3.40.50.150">
    <property type="entry name" value="Vaccinia Virus protein VP39"/>
    <property type="match status" value="1"/>
</dbReference>
<proteinExistence type="inferred from homology"/>
<feature type="compositionally biased region" description="Low complexity" evidence="2">
    <location>
        <begin position="59"/>
        <end position="85"/>
    </location>
</feature>
<dbReference type="SUPFAM" id="SSF53335">
    <property type="entry name" value="S-adenosyl-L-methionine-dependent methyltransferases"/>
    <property type="match status" value="1"/>
</dbReference>
<dbReference type="CDD" id="cd02440">
    <property type="entry name" value="AdoMet_MTases"/>
    <property type="match status" value="1"/>
</dbReference>
<dbReference type="AlphaFoldDB" id="A0A1J7I5M5"/>
<protein>
    <submittedName>
        <fullName evidence="3">S-adenosyl-L-methionine-dependent methyltransferase</fullName>
    </submittedName>
</protein>
<gene>
    <name evidence="3" type="ORF">CONLIGDRAFT_638074</name>
</gene>
<dbReference type="PANTHER" id="PTHR43591">
    <property type="entry name" value="METHYLTRANSFERASE"/>
    <property type="match status" value="1"/>
</dbReference>
<comment type="similarity">
    <text evidence="1">Belongs to the methyltransferase superfamily. LaeA methyltransferase family.</text>
</comment>
<feature type="compositionally biased region" description="Low complexity" evidence="2">
    <location>
        <begin position="101"/>
        <end position="118"/>
    </location>
</feature>
<evidence type="ECO:0000256" key="2">
    <source>
        <dbReference type="SAM" id="MobiDB-lite"/>
    </source>
</evidence>
<accession>A0A1J7I5M5</accession>
<keyword evidence="3" id="KW-0808">Transferase</keyword>
<dbReference type="InParanoid" id="A0A1J7I5M5"/>
<reference evidence="3 4" key="1">
    <citation type="submission" date="2016-10" db="EMBL/GenBank/DDBJ databases">
        <title>Draft genome sequence of Coniochaeta ligniaria NRRL30616, a lignocellulolytic fungus for bioabatement of inhibitors in plant biomass hydrolysates.</title>
        <authorList>
            <consortium name="DOE Joint Genome Institute"/>
            <person name="Jimenez D.J."/>
            <person name="Hector R.E."/>
            <person name="Riley R."/>
            <person name="Sun H."/>
            <person name="Grigoriev I.V."/>
            <person name="Van Elsas J.D."/>
            <person name="Nichols N.N."/>
        </authorList>
    </citation>
    <scope>NUCLEOTIDE SEQUENCE [LARGE SCALE GENOMIC DNA]</scope>
    <source>
        <strain evidence="3 4">NRRL 30616</strain>
    </source>
</reference>
<dbReference type="GO" id="GO:0008168">
    <property type="term" value="F:methyltransferase activity"/>
    <property type="evidence" value="ECO:0007669"/>
    <property type="project" value="UniProtKB-KW"/>
</dbReference>
<dbReference type="Pfam" id="PF13489">
    <property type="entry name" value="Methyltransf_23"/>
    <property type="match status" value="1"/>
</dbReference>
<name>A0A1J7I5M5_9PEZI</name>
<feature type="compositionally biased region" description="Basic and acidic residues" evidence="2">
    <location>
        <begin position="32"/>
        <end position="56"/>
    </location>
</feature>
<keyword evidence="4" id="KW-1185">Reference proteome</keyword>
<dbReference type="PANTHER" id="PTHR43591:SF102">
    <property type="entry name" value="S-ADENOSYL-L-METHIONINE-DEPENDENT METHYLTRANSFERASE"/>
    <property type="match status" value="1"/>
</dbReference>
<dbReference type="OrthoDB" id="2013972at2759"/>
<dbReference type="EMBL" id="KV875110">
    <property type="protein sequence ID" value="OIW22830.1"/>
    <property type="molecule type" value="Genomic_DNA"/>
</dbReference>
<dbReference type="Proteomes" id="UP000182658">
    <property type="component" value="Unassembled WGS sequence"/>
</dbReference>